<gene>
    <name evidence="2" type="ORF">TD95_005156</name>
</gene>
<comment type="caution">
    <text evidence="2">The sequence shown here is derived from an EMBL/GenBank/DDBJ whole genome shotgun (WGS) entry which is preliminary data.</text>
</comment>
<feature type="domain" description="Sm" evidence="1">
    <location>
        <begin position="10"/>
        <end position="97"/>
    </location>
</feature>
<dbReference type="InterPro" id="IPR001163">
    <property type="entry name" value="Sm_dom_euk/arc"/>
</dbReference>
<sequence length="112" mass="12925">MEHDEVTHREFLGELINKNLRVEIKDGRFFHGQFKCTDPAMNIVLNNAYEYRLPSQKMVADAADANTLGSTNFNVTMEHRALNSIVIPGEHIARIELEEFSSQKRHRLRMVA</sequence>
<dbReference type="GO" id="GO:0031417">
    <property type="term" value="C:NatC complex"/>
    <property type="evidence" value="ECO:0007669"/>
    <property type="project" value="InterPro"/>
</dbReference>
<evidence type="ECO:0000313" key="3">
    <source>
        <dbReference type="Proteomes" id="UP000033483"/>
    </source>
</evidence>
<dbReference type="OrthoDB" id="368909at2759"/>
<dbReference type="InterPro" id="IPR034110">
    <property type="entry name" value="LSMD1_Sm"/>
</dbReference>
<evidence type="ECO:0000259" key="1">
    <source>
        <dbReference type="SMART" id="SM00651"/>
    </source>
</evidence>
<keyword evidence="3" id="KW-1185">Reference proteome</keyword>
<organism evidence="2 3">
    <name type="scientific">Thielaviopsis punctulata</name>
    <dbReference type="NCBI Taxonomy" id="72032"/>
    <lineage>
        <taxon>Eukaryota</taxon>
        <taxon>Fungi</taxon>
        <taxon>Dikarya</taxon>
        <taxon>Ascomycota</taxon>
        <taxon>Pezizomycotina</taxon>
        <taxon>Sordariomycetes</taxon>
        <taxon>Hypocreomycetidae</taxon>
        <taxon>Microascales</taxon>
        <taxon>Ceratocystidaceae</taxon>
        <taxon>Thielaviopsis</taxon>
    </lineage>
</organism>
<reference evidence="2 3" key="1">
    <citation type="submission" date="2015-03" db="EMBL/GenBank/DDBJ databases">
        <authorList>
            <person name="Radwan O."/>
            <person name="Al-Naeli F.A."/>
            <person name="Rendon G.A."/>
            <person name="Fields C."/>
        </authorList>
    </citation>
    <scope>NUCLEOTIDE SEQUENCE [LARGE SCALE GENOMIC DNA]</scope>
    <source>
        <strain evidence="2">CR-DP1</strain>
    </source>
</reference>
<protein>
    <recommendedName>
        <fullName evidence="1">Sm domain-containing protein</fullName>
    </recommendedName>
</protein>
<dbReference type="PANTHER" id="PTHR10701:SF5">
    <property type="entry name" value="N-ALPHA-ACETYLTRANSFERASE 38, NATC AUXILIARY SUBUNIT"/>
    <property type="match status" value="1"/>
</dbReference>
<accession>A0A0F4ZM63</accession>
<dbReference type="InterPro" id="IPR010920">
    <property type="entry name" value="LSM_dom_sf"/>
</dbReference>
<dbReference type="Pfam" id="PF01423">
    <property type="entry name" value="LSM"/>
    <property type="match status" value="1"/>
</dbReference>
<dbReference type="InterPro" id="IPR050914">
    <property type="entry name" value="snRNP_SmB/NAA38-like"/>
</dbReference>
<dbReference type="Gene3D" id="2.30.30.100">
    <property type="match status" value="1"/>
</dbReference>
<dbReference type="SMART" id="SM00651">
    <property type="entry name" value="Sm"/>
    <property type="match status" value="1"/>
</dbReference>
<dbReference type="PANTHER" id="PTHR10701">
    <property type="entry name" value="SMALL NUCLEAR RIBONUCLEOPROTEIN-ASSOCIATED PROTEIN B AND N"/>
    <property type="match status" value="1"/>
</dbReference>
<dbReference type="SUPFAM" id="SSF50182">
    <property type="entry name" value="Sm-like ribonucleoproteins"/>
    <property type="match status" value="1"/>
</dbReference>
<evidence type="ECO:0000313" key="2">
    <source>
        <dbReference type="EMBL" id="KKA30943.1"/>
    </source>
</evidence>
<dbReference type="AlphaFoldDB" id="A0A0F4ZM63"/>
<proteinExistence type="predicted"/>
<dbReference type="CDD" id="cd06168">
    <property type="entry name" value="LSMD1"/>
    <property type="match status" value="1"/>
</dbReference>
<dbReference type="Proteomes" id="UP000033483">
    <property type="component" value="Unassembled WGS sequence"/>
</dbReference>
<name>A0A0F4ZM63_9PEZI</name>
<dbReference type="EMBL" id="LAEV01000171">
    <property type="protein sequence ID" value="KKA30943.1"/>
    <property type="molecule type" value="Genomic_DNA"/>
</dbReference>